<keyword evidence="3" id="KW-0648">Protein biosynthesis</keyword>
<reference evidence="5 6" key="2">
    <citation type="submission" date="2018-10" db="EMBL/GenBank/DDBJ databases">
        <authorList>
            <consortium name="Pathogen Informatics"/>
        </authorList>
    </citation>
    <scope>NUCLEOTIDE SEQUENCE [LARGE SCALE GENOMIC DNA]</scope>
</reference>
<dbReference type="Proteomes" id="UP000267029">
    <property type="component" value="Unassembled WGS sequence"/>
</dbReference>
<gene>
    <name evidence="5" type="ORF">MCOS_LOCUS4321</name>
</gene>
<reference evidence="7" key="1">
    <citation type="submission" date="2017-02" db="UniProtKB">
        <authorList>
            <consortium name="WormBaseParasite"/>
        </authorList>
    </citation>
    <scope>IDENTIFICATION</scope>
</reference>
<evidence type="ECO:0000313" key="6">
    <source>
        <dbReference type="Proteomes" id="UP000267029"/>
    </source>
</evidence>
<keyword evidence="3" id="KW-0547">Nucleotide-binding</keyword>
<dbReference type="SUPFAM" id="SSF52374">
    <property type="entry name" value="Nucleotidylyl transferase"/>
    <property type="match status" value="1"/>
</dbReference>
<dbReference type="OrthoDB" id="68056at2759"/>
<dbReference type="AlphaFoldDB" id="A0A0R3UBM2"/>
<comment type="similarity">
    <text evidence="3">Belongs to the class-I aminoacyl-tRNA synthetase family.</text>
</comment>
<dbReference type="InterPro" id="IPR035684">
    <property type="entry name" value="ArgRS_core"/>
</dbReference>
<comment type="function">
    <text evidence="2">Catalyzes the attachment of arginine to tRNA(Arg) in a two-step reaction: arginine is first activated by ATP to form Arg-AMP and then transferred to the acceptor end of tRNA(Arg).</text>
</comment>
<dbReference type="InterPro" id="IPR001278">
    <property type="entry name" value="Arg-tRNA-ligase"/>
</dbReference>
<evidence type="ECO:0000259" key="4">
    <source>
        <dbReference type="Pfam" id="PF00750"/>
    </source>
</evidence>
<dbReference type="STRING" id="53468.A0A0R3UBM2"/>
<dbReference type="PANTHER" id="PTHR11956">
    <property type="entry name" value="ARGINYL-TRNA SYNTHETASE"/>
    <property type="match status" value="1"/>
</dbReference>
<evidence type="ECO:0000313" key="5">
    <source>
        <dbReference type="EMBL" id="VDD78318.1"/>
    </source>
</evidence>
<dbReference type="GO" id="GO:0004814">
    <property type="term" value="F:arginine-tRNA ligase activity"/>
    <property type="evidence" value="ECO:0007669"/>
    <property type="project" value="InterPro"/>
</dbReference>
<keyword evidence="3" id="KW-0030">Aminoacyl-tRNA synthetase</keyword>
<dbReference type="GO" id="GO:0005739">
    <property type="term" value="C:mitochondrion"/>
    <property type="evidence" value="ECO:0007669"/>
    <property type="project" value="TreeGrafter"/>
</dbReference>
<dbReference type="EMBL" id="UXSR01001488">
    <property type="protein sequence ID" value="VDD78318.1"/>
    <property type="molecule type" value="Genomic_DNA"/>
</dbReference>
<protein>
    <recommendedName>
        <fullName evidence="1">Probable arginine--tRNA ligase, mitochondrial</fullName>
    </recommendedName>
</protein>
<dbReference type="GO" id="GO:0032543">
    <property type="term" value="P:mitochondrial translation"/>
    <property type="evidence" value="ECO:0007669"/>
    <property type="project" value="TreeGrafter"/>
</dbReference>
<dbReference type="Gene3D" id="3.40.50.620">
    <property type="entry name" value="HUPs"/>
    <property type="match status" value="1"/>
</dbReference>
<keyword evidence="3" id="KW-0436">Ligase</keyword>
<name>A0A0R3UBM2_MESCO</name>
<feature type="domain" description="Arginyl-tRNA synthetase catalytic core" evidence="4">
    <location>
        <begin position="2"/>
        <end position="116"/>
    </location>
</feature>
<keyword evidence="3" id="KW-0067">ATP-binding</keyword>
<evidence type="ECO:0000256" key="3">
    <source>
        <dbReference type="RuleBase" id="RU363038"/>
    </source>
</evidence>
<evidence type="ECO:0000256" key="2">
    <source>
        <dbReference type="ARBA" id="ARBA00049595"/>
    </source>
</evidence>
<dbReference type="PANTHER" id="PTHR11956:SF11">
    <property type="entry name" value="ARGININE--TRNA LIGASE, MITOCHONDRIAL-RELATED"/>
    <property type="match status" value="1"/>
</dbReference>
<organism evidence="7">
    <name type="scientific">Mesocestoides corti</name>
    <name type="common">Flatworm</name>
    <dbReference type="NCBI Taxonomy" id="53468"/>
    <lineage>
        <taxon>Eukaryota</taxon>
        <taxon>Metazoa</taxon>
        <taxon>Spiralia</taxon>
        <taxon>Lophotrochozoa</taxon>
        <taxon>Platyhelminthes</taxon>
        <taxon>Cestoda</taxon>
        <taxon>Eucestoda</taxon>
        <taxon>Cyclophyllidea</taxon>
        <taxon>Mesocestoididae</taxon>
        <taxon>Mesocestoides</taxon>
    </lineage>
</organism>
<accession>A0A0R3UBM2</accession>
<sequence length="117" mass="12894">MGHFRATVVGNFVKNINLAAGNRVTAINYLGDWGTQLGMLCLGYSHFGNPHLLETDPLKHLHSVYVRACQSFGSTDDGMTDASSLSTALETGERPDLVTLWSKFRSCSIEELKRLYA</sequence>
<dbReference type="GO" id="GO:0005524">
    <property type="term" value="F:ATP binding"/>
    <property type="evidence" value="ECO:0007669"/>
    <property type="project" value="UniProtKB-KW"/>
</dbReference>
<dbReference type="GO" id="GO:0006420">
    <property type="term" value="P:arginyl-tRNA aminoacylation"/>
    <property type="evidence" value="ECO:0007669"/>
    <property type="project" value="InterPro"/>
</dbReference>
<evidence type="ECO:0000256" key="1">
    <source>
        <dbReference type="ARBA" id="ARBA00039495"/>
    </source>
</evidence>
<dbReference type="WBParaSite" id="MCOS_0000432001-mRNA-1">
    <property type="protein sequence ID" value="MCOS_0000432001-mRNA-1"/>
    <property type="gene ID" value="MCOS_0000432001"/>
</dbReference>
<dbReference type="Pfam" id="PF00750">
    <property type="entry name" value="tRNA-synt_1d"/>
    <property type="match status" value="1"/>
</dbReference>
<keyword evidence="6" id="KW-1185">Reference proteome</keyword>
<dbReference type="InterPro" id="IPR014729">
    <property type="entry name" value="Rossmann-like_a/b/a_fold"/>
</dbReference>
<evidence type="ECO:0000313" key="7">
    <source>
        <dbReference type="WBParaSite" id="MCOS_0000432001-mRNA-1"/>
    </source>
</evidence>
<proteinExistence type="inferred from homology"/>